<organism evidence="3 4">
    <name type="scientific">Mesorhizobium hungaricum</name>
    <dbReference type="NCBI Taxonomy" id="1566387"/>
    <lineage>
        <taxon>Bacteria</taxon>
        <taxon>Pseudomonadati</taxon>
        <taxon>Pseudomonadota</taxon>
        <taxon>Alphaproteobacteria</taxon>
        <taxon>Hyphomicrobiales</taxon>
        <taxon>Phyllobacteriaceae</taxon>
        <taxon>Mesorhizobium</taxon>
    </lineage>
</organism>
<dbReference type="STRING" id="1566387.QV13_24285"/>
<name>A0A1C2DD86_9HYPH</name>
<sequence length="196" mass="22372">MDDTMVNPMNEAPRPTSPDPNWGAFSERITNLNRRQTDFEAETRASFRSVESAMDKMATEMRSGLANLSTNLADRNRPQWTAISVALSFAVIIGGMAYWPIRETTSDLKAAILEQAKQTAQNIKDLDVNTVSRQEMDWRSSRSIEDRARIEGAIADIRANLVPRTENERVWQFYEQRLADQQRQIDRIREGRGSPP</sequence>
<dbReference type="Proteomes" id="UP000094412">
    <property type="component" value="Unassembled WGS sequence"/>
</dbReference>
<comment type="caution">
    <text evidence="3">The sequence shown here is derived from an EMBL/GenBank/DDBJ whole genome shotgun (WGS) entry which is preliminary data.</text>
</comment>
<dbReference type="OrthoDB" id="8368563at2"/>
<gene>
    <name evidence="3" type="ORF">QV13_24285</name>
</gene>
<protein>
    <submittedName>
        <fullName evidence="3">Uncharacterized protein</fullName>
    </submittedName>
</protein>
<proteinExistence type="predicted"/>
<evidence type="ECO:0000256" key="1">
    <source>
        <dbReference type="SAM" id="MobiDB-lite"/>
    </source>
</evidence>
<dbReference type="RefSeq" id="WP_024922420.1">
    <property type="nucleotide sequence ID" value="NZ_MDEO01000036.1"/>
</dbReference>
<accession>A0A1C2DD86</accession>
<feature type="transmembrane region" description="Helical" evidence="2">
    <location>
        <begin position="80"/>
        <end position="99"/>
    </location>
</feature>
<dbReference type="AlphaFoldDB" id="A0A1C2DD86"/>
<keyword evidence="2" id="KW-0472">Membrane</keyword>
<keyword evidence="4" id="KW-1185">Reference proteome</keyword>
<evidence type="ECO:0000313" key="3">
    <source>
        <dbReference type="EMBL" id="OCX12720.1"/>
    </source>
</evidence>
<evidence type="ECO:0000313" key="4">
    <source>
        <dbReference type="Proteomes" id="UP000094412"/>
    </source>
</evidence>
<keyword evidence="2" id="KW-0812">Transmembrane</keyword>
<keyword evidence="2" id="KW-1133">Transmembrane helix</keyword>
<dbReference type="EMBL" id="MDEO01000036">
    <property type="protein sequence ID" value="OCX12720.1"/>
    <property type="molecule type" value="Genomic_DNA"/>
</dbReference>
<reference evidence="3 4" key="1">
    <citation type="submission" date="2016-08" db="EMBL/GenBank/DDBJ databases">
        <title>Whole genome sequence of Mesorhizobium sp. strain UASWS1009 isolated from industrial sewage.</title>
        <authorList>
            <person name="Crovadore J."/>
            <person name="Calmin G."/>
            <person name="Chablais R."/>
            <person name="Cochard B."/>
            <person name="Lefort F."/>
        </authorList>
    </citation>
    <scope>NUCLEOTIDE SEQUENCE [LARGE SCALE GENOMIC DNA]</scope>
    <source>
        <strain evidence="3 4">UASWS1009</strain>
    </source>
</reference>
<evidence type="ECO:0000256" key="2">
    <source>
        <dbReference type="SAM" id="Phobius"/>
    </source>
</evidence>
<feature type="region of interest" description="Disordered" evidence="1">
    <location>
        <begin position="1"/>
        <end position="22"/>
    </location>
</feature>